<dbReference type="AlphaFoldDB" id="A0A645AB46"/>
<evidence type="ECO:0000259" key="1">
    <source>
        <dbReference type="Pfam" id="PF18962"/>
    </source>
</evidence>
<evidence type="ECO:0000313" key="2">
    <source>
        <dbReference type="EMBL" id="MPM48053.1"/>
    </source>
</evidence>
<dbReference type="InterPro" id="IPR026444">
    <property type="entry name" value="Secre_tail"/>
</dbReference>
<comment type="caution">
    <text evidence="2">The sequence shown here is derived from an EMBL/GenBank/DDBJ whole genome shotgun (WGS) entry which is preliminary data.</text>
</comment>
<reference evidence="2" key="1">
    <citation type="submission" date="2019-08" db="EMBL/GenBank/DDBJ databases">
        <authorList>
            <person name="Kucharzyk K."/>
            <person name="Murdoch R.W."/>
            <person name="Higgins S."/>
            <person name="Loffler F."/>
        </authorList>
    </citation>
    <scope>NUCLEOTIDE SEQUENCE</scope>
</reference>
<feature type="domain" description="Secretion system C-terminal sorting" evidence="1">
    <location>
        <begin position="302"/>
        <end position="368"/>
    </location>
</feature>
<gene>
    <name evidence="2" type="ORF">SDC9_94775</name>
</gene>
<dbReference type="EMBL" id="VSSQ01011933">
    <property type="protein sequence ID" value="MPM48053.1"/>
    <property type="molecule type" value="Genomic_DNA"/>
</dbReference>
<name>A0A645AB46_9ZZZZ</name>
<sequence>MLNESWNLFRRPDITIVATVTKWDTATVMTVVDSVKTITLKVYDMSMSPLPHRLDGATIALSKNYGLTKTLNFHSVPELKYTSADYETDKLNLVGITNPELGVQNVKWFDVFDFQEGDEFHYVDWDSYLMFGGSASERKYIIKILKRENFTDSIRYTVDTESLLKYKQNVSSDYVTTYNRYQGTNVVYENHEFDREPGTLVFNEDSTVLYATSNFGFNGWGQTETYYNENNCWKKPRIIDDACNFSTFARGRGEILSSAGCWSDQAYSESRQVYYRKGTESWGVPLVLTGIRDVEGQQAVDVYPNPVSDDLFVYVTGFSKSCTFELLDAQGRLVQQTSLNVQNNHLNLHGLNSGLYFYRIMSDNEQIKTGRIIKKG</sequence>
<accession>A0A645AB46</accession>
<proteinExistence type="predicted"/>
<protein>
    <recommendedName>
        <fullName evidence="1">Secretion system C-terminal sorting domain-containing protein</fullName>
    </recommendedName>
</protein>
<dbReference type="NCBIfam" id="TIGR04183">
    <property type="entry name" value="Por_Secre_tail"/>
    <property type="match status" value="1"/>
</dbReference>
<dbReference type="Pfam" id="PF18962">
    <property type="entry name" value="Por_Secre_tail"/>
    <property type="match status" value="1"/>
</dbReference>
<organism evidence="2">
    <name type="scientific">bioreactor metagenome</name>
    <dbReference type="NCBI Taxonomy" id="1076179"/>
    <lineage>
        <taxon>unclassified sequences</taxon>
        <taxon>metagenomes</taxon>
        <taxon>ecological metagenomes</taxon>
    </lineage>
</organism>